<keyword evidence="4" id="KW-1185">Reference proteome</keyword>
<evidence type="ECO:0000313" key="4">
    <source>
        <dbReference type="Proteomes" id="UP001597116"/>
    </source>
</evidence>
<evidence type="ECO:0000259" key="2">
    <source>
        <dbReference type="Pfam" id="PF02517"/>
    </source>
</evidence>
<feature type="transmembrane region" description="Helical" evidence="1">
    <location>
        <begin position="78"/>
        <end position="98"/>
    </location>
</feature>
<dbReference type="InterPro" id="IPR003675">
    <property type="entry name" value="Rce1/LyrA-like_dom"/>
</dbReference>
<dbReference type="Proteomes" id="UP001597116">
    <property type="component" value="Unassembled WGS sequence"/>
</dbReference>
<feature type="transmembrane region" description="Helical" evidence="1">
    <location>
        <begin position="196"/>
        <end position="218"/>
    </location>
</feature>
<dbReference type="Pfam" id="PF02517">
    <property type="entry name" value="Rce1-like"/>
    <property type="match status" value="1"/>
</dbReference>
<feature type="transmembrane region" description="Helical" evidence="1">
    <location>
        <begin position="225"/>
        <end position="246"/>
    </location>
</feature>
<name>A0ABW3Q6U4_9BACT</name>
<keyword evidence="1" id="KW-0812">Transmembrane</keyword>
<keyword evidence="3" id="KW-0378">Hydrolase</keyword>
<gene>
    <name evidence="3" type="ORF">ACFQ4C_19400</name>
</gene>
<dbReference type="GO" id="GO:0016787">
    <property type="term" value="F:hydrolase activity"/>
    <property type="evidence" value="ECO:0007669"/>
    <property type="project" value="UniProtKB-KW"/>
</dbReference>
<sequence length="247" mass="28132">MEPALRPFWNRFFRFDQTFGFVLLLMVCVPRFLIVLRANSTGSYGSLSLIMVISALLPFVFLTKTGRRKAGISRPKRYSWLLYGFLIGILFSLLLYFLGDLLYENTPSNWYRYIGRTYKIPHPLTPEDKLIYFSIFAATGMLFSPVGEELFFRGIVHASLATSLGETRASFVDSWAFALTHISHFGLVYLSGAWQFLPVPAFLWVVAMYAVSRLFFLCRQHAGSILGAISCHAGFNLGMTYSIFYLL</sequence>
<proteinExistence type="predicted"/>
<feature type="transmembrane region" description="Helical" evidence="1">
    <location>
        <begin position="21"/>
        <end position="38"/>
    </location>
</feature>
<feature type="domain" description="CAAX prenyl protease 2/Lysostaphin resistance protein A-like" evidence="2">
    <location>
        <begin position="135"/>
        <end position="237"/>
    </location>
</feature>
<organism evidence="3 4">
    <name type="scientific">Larkinella insperata</name>
    <dbReference type="NCBI Taxonomy" id="332158"/>
    <lineage>
        <taxon>Bacteria</taxon>
        <taxon>Pseudomonadati</taxon>
        <taxon>Bacteroidota</taxon>
        <taxon>Cytophagia</taxon>
        <taxon>Cytophagales</taxon>
        <taxon>Spirosomataceae</taxon>
        <taxon>Larkinella</taxon>
    </lineage>
</organism>
<reference evidence="4" key="1">
    <citation type="journal article" date="2019" name="Int. J. Syst. Evol. Microbiol.">
        <title>The Global Catalogue of Microorganisms (GCM) 10K type strain sequencing project: providing services to taxonomists for standard genome sequencing and annotation.</title>
        <authorList>
            <consortium name="The Broad Institute Genomics Platform"/>
            <consortium name="The Broad Institute Genome Sequencing Center for Infectious Disease"/>
            <person name="Wu L."/>
            <person name="Ma J."/>
        </authorList>
    </citation>
    <scope>NUCLEOTIDE SEQUENCE [LARGE SCALE GENOMIC DNA]</scope>
    <source>
        <strain evidence="4">CCUG 55608</strain>
    </source>
</reference>
<evidence type="ECO:0000256" key="1">
    <source>
        <dbReference type="SAM" id="Phobius"/>
    </source>
</evidence>
<evidence type="ECO:0000313" key="3">
    <source>
        <dbReference type="EMBL" id="MFD1143303.1"/>
    </source>
</evidence>
<dbReference type="RefSeq" id="WP_265991210.1">
    <property type="nucleotide sequence ID" value="NZ_CP110973.1"/>
</dbReference>
<comment type="caution">
    <text evidence="3">The sequence shown here is derived from an EMBL/GenBank/DDBJ whole genome shotgun (WGS) entry which is preliminary data.</text>
</comment>
<accession>A0ABW3Q6U4</accession>
<feature type="transmembrane region" description="Helical" evidence="1">
    <location>
        <begin position="44"/>
        <end position="66"/>
    </location>
</feature>
<keyword evidence="1" id="KW-0472">Membrane</keyword>
<dbReference type="EC" id="3.4.-.-" evidence="3"/>
<protein>
    <submittedName>
        <fullName evidence="3">CPBP family intramembrane glutamic endopeptidase</fullName>
        <ecNumber evidence="3">3.4.-.-</ecNumber>
    </submittedName>
</protein>
<dbReference type="EMBL" id="JBHTLP010000011">
    <property type="protein sequence ID" value="MFD1143303.1"/>
    <property type="molecule type" value="Genomic_DNA"/>
</dbReference>
<keyword evidence="1" id="KW-1133">Transmembrane helix</keyword>